<dbReference type="PANTHER" id="PTHR23422:SF11">
    <property type="entry name" value="DIPEPTIDYL PEPTIDASE 3"/>
    <property type="match status" value="1"/>
</dbReference>
<keyword evidence="2" id="KW-0378">Hydrolase</keyword>
<proteinExistence type="predicted"/>
<protein>
    <recommendedName>
        <fullName evidence="4">Dihydrofolate reductase</fullName>
    </recommendedName>
</protein>
<sequence length="668" mass="75889">MMSIILLASCGQNKKQEFVYSVDKFADVEILRYKVNNFDELTLNQKLLVYYLSEAALEGRDILYDQNHKHNLTIRRLLEAVYENYAGDKETADFKNLEIYLKQVWMGNGIHHHYSEDKFTPGFPEKFLSAAVNSIDSTLLPLMAGESVETFKARIFPVIFNPDLYKKRTNQEAGVDLIATSANNFYEGVSQKEVEDFYAGMVDPAGNTPVPYGLNSKIVKENGKVVEKTYKIDGMYDAAIRRIVGWLEKAAEVVENEQQGAVIKSLIEYYQTGNLEKYDEYSILWLQDVNSQVDFVNGFTESYTDPLGMKATWEALVNFKDMEATKRTEIISNNAQWFEDHSPVDKQFKKEKVKGVSAKVITAAILGGDCYPATPIGINLPNSNWIRRDYGSKSVTIENITDAYDKASQGSGFMEEFIWSDEEIERAKEYGSLTNNLHTDLHECLGHGSGKLLPGVSPDALKAYGSPIEEARADLFGLYYMADDKMVELGLLPDEDAYKAAYYQYIMNGLMTQLTRIQPGKNIEQAHMRNRQLIAAWAYEKGKADKVIELKKRDGKTFVVVNDYAKLRDLFAELLAEIQRIKSTGDFEAAKQLIETYAVNVNQEIHTEVLARYKALNIAPYRGFVNPVYSLVKDNAGNISDVKISYDENYVQQHLRYSKEYSVLPNYN</sequence>
<dbReference type="Pfam" id="PF03571">
    <property type="entry name" value="Peptidase_M49"/>
    <property type="match status" value="2"/>
</dbReference>
<evidence type="ECO:0000256" key="2">
    <source>
        <dbReference type="ARBA" id="ARBA00022801"/>
    </source>
</evidence>
<dbReference type="GO" id="GO:0046872">
    <property type="term" value="F:metal ion binding"/>
    <property type="evidence" value="ECO:0007669"/>
    <property type="project" value="UniProtKB-KW"/>
</dbReference>
<dbReference type="GO" id="GO:0016787">
    <property type="term" value="F:hydrolase activity"/>
    <property type="evidence" value="ECO:0007669"/>
    <property type="project" value="UniProtKB-KW"/>
</dbReference>
<dbReference type="AlphaFoldDB" id="A0A644W6L2"/>
<dbReference type="InterPro" id="IPR039461">
    <property type="entry name" value="Peptidase_M49"/>
</dbReference>
<evidence type="ECO:0008006" key="4">
    <source>
        <dbReference type="Google" id="ProtNLM"/>
    </source>
</evidence>
<accession>A0A644W6L2</accession>
<dbReference type="PANTHER" id="PTHR23422">
    <property type="entry name" value="DIPEPTIDYL PEPTIDASE III-RELATED"/>
    <property type="match status" value="1"/>
</dbReference>
<dbReference type="Gene3D" id="3.30.540.30">
    <property type="match status" value="2"/>
</dbReference>
<organism evidence="3">
    <name type="scientific">bioreactor metagenome</name>
    <dbReference type="NCBI Taxonomy" id="1076179"/>
    <lineage>
        <taxon>unclassified sequences</taxon>
        <taxon>metagenomes</taxon>
        <taxon>ecological metagenomes</taxon>
    </lineage>
</organism>
<evidence type="ECO:0000313" key="3">
    <source>
        <dbReference type="EMBL" id="MPL99217.1"/>
    </source>
</evidence>
<evidence type="ECO:0000256" key="1">
    <source>
        <dbReference type="ARBA" id="ARBA00022723"/>
    </source>
</evidence>
<comment type="caution">
    <text evidence="3">The sequence shown here is derived from an EMBL/GenBank/DDBJ whole genome shotgun (WGS) entry which is preliminary data.</text>
</comment>
<gene>
    <name evidence="3" type="ORF">SDC9_45433</name>
</gene>
<dbReference type="EMBL" id="VSSQ01000653">
    <property type="protein sequence ID" value="MPL99217.1"/>
    <property type="molecule type" value="Genomic_DNA"/>
</dbReference>
<name>A0A644W6L2_9ZZZZ</name>
<reference evidence="3" key="1">
    <citation type="submission" date="2019-08" db="EMBL/GenBank/DDBJ databases">
        <authorList>
            <person name="Kucharzyk K."/>
            <person name="Murdoch R.W."/>
            <person name="Higgins S."/>
            <person name="Loffler F."/>
        </authorList>
    </citation>
    <scope>NUCLEOTIDE SEQUENCE</scope>
</reference>
<keyword evidence="1" id="KW-0479">Metal-binding</keyword>